<evidence type="ECO:0000313" key="2">
    <source>
        <dbReference type="EMBL" id="CAF9911821.1"/>
    </source>
</evidence>
<keyword evidence="1" id="KW-0732">Signal</keyword>
<proteinExistence type="predicted"/>
<dbReference type="OrthoDB" id="5363374at2759"/>
<comment type="caution">
    <text evidence="2">The sequence shown here is derived from an EMBL/GenBank/DDBJ whole genome shotgun (WGS) entry which is preliminary data.</text>
</comment>
<name>A0A8H3ESB6_9LECA</name>
<evidence type="ECO:0000313" key="3">
    <source>
        <dbReference type="Proteomes" id="UP000664534"/>
    </source>
</evidence>
<keyword evidence="3" id="KW-1185">Reference proteome</keyword>
<reference evidence="2" key="1">
    <citation type="submission" date="2021-03" db="EMBL/GenBank/DDBJ databases">
        <authorList>
            <person name="Tagirdzhanova G."/>
        </authorList>
    </citation>
    <scope>NUCLEOTIDE SEQUENCE</scope>
</reference>
<organism evidence="2 3">
    <name type="scientific">Imshaugia aleurites</name>
    <dbReference type="NCBI Taxonomy" id="172621"/>
    <lineage>
        <taxon>Eukaryota</taxon>
        <taxon>Fungi</taxon>
        <taxon>Dikarya</taxon>
        <taxon>Ascomycota</taxon>
        <taxon>Pezizomycotina</taxon>
        <taxon>Lecanoromycetes</taxon>
        <taxon>OSLEUM clade</taxon>
        <taxon>Lecanoromycetidae</taxon>
        <taxon>Lecanorales</taxon>
        <taxon>Lecanorineae</taxon>
        <taxon>Parmeliaceae</taxon>
        <taxon>Imshaugia</taxon>
    </lineage>
</organism>
<gene>
    <name evidence="2" type="ORF">IMSHALPRED_010586</name>
</gene>
<dbReference type="EMBL" id="CAJPDT010000009">
    <property type="protein sequence ID" value="CAF9911821.1"/>
    <property type="molecule type" value="Genomic_DNA"/>
</dbReference>
<sequence>MLPSTIFLSIAALLPLTLSAPAPKGAGLALASSAGAVVANDLDSEVPNGGYDPSSSCTYTGGNSTNAASNNPAWMTAMTACLNELNATNWDGTSCTPPTGGITFGFYKGENDYSDPVDCFGRCSSCLSSAINAGEAVTTKCQYEYRTHELLSYKTHTCTMGYDAGS</sequence>
<feature type="chain" id="PRO_5034292647" description="Cyanovirin-N domain-containing protein" evidence="1">
    <location>
        <begin position="20"/>
        <end position="166"/>
    </location>
</feature>
<protein>
    <recommendedName>
        <fullName evidence="4">Cyanovirin-N domain-containing protein</fullName>
    </recommendedName>
</protein>
<dbReference type="AlphaFoldDB" id="A0A8H3ESB6"/>
<accession>A0A8H3ESB6</accession>
<evidence type="ECO:0000256" key="1">
    <source>
        <dbReference type="SAM" id="SignalP"/>
    </source>
</evidence>
<evidence type="ECO:0008006" key="4">
    <source>
        <dbReference type="Google" id="ProtNLM"/>
    </source>
</evidence>
<dbReference type="Proteomes" id="UP000664534">
    <property type="component" value="Unassembled WGS sequence"/>
</dbReference>
<feature type="signal peptide" evidence="1">
    <location>
        <begin position="1"/>
        <end position="19"/>
    </location>
</feature>